<dbReference type="PANTHER" id="PTHR43132">
    <property type="entry name" value="ARSENICAL RESISTANCE OPERON REPRESSOR ARSR-RELATED"/>
    <property type="match status" value="1"/>
</dbReference>
<comment type="caution">
    <text evidence="5">The sequence shown here is derived from an EMBL/GenBank/DDBJ whole genome shotgun (WGS) entry which is preliminary data.</text>
</comment>
<accession>A0A7W8HUW2</accession>
<keyword evidence="1" id="KW-0805">Transcription regulation</keyword>
<sequence>MNMLVRDMVPQQSTPMDEVDLEQIAMLFSTLANSARLAIFCRIIEREWSVNDLADEVGLRQSALSQHLRKLRDAKVVKTRRERQIVYYRCADATVLRLLSQVGLIGSEQLITELPSI</sequence>
<dbReference type="EMBL" id="JACHGA010000029">
    <property type="protein sequence ID" value="MBB5278701.1"/>
    <property type="molecule type" value="Genomic_DNA"/>
</dbReference>
<dbReference type="PROSITE" id="PS50987">
    <property type="entry name" value="HTH_ARSR_2"/>
    <property type="match status" value="1"/>
</dbReference>
<dbReference type="InterPro" id="IPR036388">
    <property type="entry name" value="WH-like_DNA-bd_sf"/>
</dbReference>
<dbReference type="CDD" id="cd00090">
    <property type="entry name" value="HTH_ARSR"/>
    <property type="match status" value="1"/>
</dbReference>
<dbReference type="NCBIfam" id="NF033788">
    <property type="entry name" value="HTH_metalloreg"/>
    <property type="match status" value="1"/>
</dbReference>
<name>A0A7W8HUW2_9HYPH</name>
<reference evidence="5 6" key="1">
    <citation type="submission" date="2020-08" db="EMBL/GenBank/DDBJ databases">
        <title>Genomic Encyclopedia of Type Strains, Phase IV (KMG-IV): sequencing the most valuable type-strain genomes for metagenomic binning, comparative biology and taxonomic classification.</title>
        <authorList>
            <person name="Goeker M."/>
        </authorList>
    </citation>
    <scope>NUCLEOTIDE SEQUENCE [LARGE SCALE GENOMIC DNA]</scope>
    <source>
        <strain evidence="5 6">DSM 26376</strain>
    </source>
</reference>
<evidence type="ECO:0000256" key="3">
    <source>
        <dbReference type="ARBA" id="ARBA00023163"/>
    </source>
</evidence>
<proteinExistence type="predicted"/>
<evidence type="ECO:0000259" key="4">
    <source>
        <dbReference type="PROSITE" id="PS50987"/>
    </source>
</evidence>
<keyword evidence="2 5" id="KW-0238">DNA-binding</keyword>
<organism evidence="5 6">
    <name type="scientific">Rhizobium rosettiformans</name>
    <dbReference type="NCBI Taxonomy" id="1368430"/>
    <lineage>
        <taxon>Bacteria</taxon>
        <taxon>Pseudomonadati</taxon>
        <taxon>Pseudomonadota</taxon>
        <taxon>Alphaproteobacteria</taxon>
        <taxon>Hyphomicrobiales</taxon>
        <taxon>Rhizobiaceae</taxon>
        <taxon>Rhizobium/Agrobacterium group</taxon>
        <taxon>Rhizobium</taxon>
    </lineage>
</organism>
<dbReference type="Proteomes" id="UP000550895">
    <property type="component" value="Unassembled WGS sequence"/>
</dbReference>
<dbReference type="GO" id="GO:0003700">
    <property type="term" value="F:DNA-binding transcription factor activity"/>
    <property type="evidence" value="ECO:0007669"/>
    <property type="project" value="InterPro"/>
</dbReference>
<dbReference type="InterPro" id="IPR051011">
    <property type="entry name" value="Metal_resp_trans_reg"/>
</dbReference>
<gene>
    <name evidence="5" type="ORF">HNR26_004814</name>
</gene>
<dbReference type="PRINTS" id="PR00778">
    <property type="entry name" value="HTHARSR"/>
</dbReference>
<dbReference type="SMART" id="SM00418">
    <property type="entry name" value="HTH_ARSR"/>
    <property type="match status" value="1"/>
</dbReference>
<evidence type="ECO:0000313" key="5">
    <source>
        <dbReference type="EMBL" id="MBB5278701.1"/>
    </source>
</evidence>
<dbReference type="RefSeq" id="WP_246035179.1">
    <property type="nucleotide sequence ID" value="NZ_JACHGA010000029.1"/>
</dbReference>
<feature type="domain" description="HTH arsR-type" evidence="4">
    <location>
        <begin position="16"/>
        <end position="110"/>
    </location>
</feature>
<dbReference type="InterPro" id="IPR036390">
    <property type="entry name" value="WH_DNA-bd_sf"/>
</dbReference>
<protein>
    <submittedName>
        <fullName evidence="5">DNA-binding transcriptional ArsR family regulator</fullName>
    </submittedName>
</protein>
<dbReference type="Pfam" id="PF01022">
    <property type="entry name" value="HTH_5"/>
    <property type="match status" value="1"/>
</dbReference>
<dbReference type="Gene3D" id="1.10.10.10">
    <property type="entry name" value="Winged helix-like DNA-binding domain superfamily/Winged helix DNA-binding domain"/>
    <property type="match status" value="1"/>
</dbReference>
<evidence type="ECO:0000313" key="6">
    <source>
        <dbReference type="Proteomes" id="UP000550895"/>
    </source>
</evidence>
<dbReference type="SUPFAM" id="SSF46785">
    <property type="entry name" value="Winged helix' DNA-binding domain"/>
    <property type="match status" value="1"/>
</dbReference>
<evidence type="ECO:0000256" key="2">
    <source>
        <dbReference type="ARBA" id="ARBA00023125"/>
    </source>
</evidence>
<evidence type="ECO:0000256" key="1">
    <source>
        <dbReference type="ARBA" id="ARBA00023015"/>
    </source>
</evidence>
<keyword evidence="3" id="KW-0804">Transcription</keyword>
<dbReference type="PANTHER" id="PTHR43132:SF2">
    <property type="entry name" value="ARSENICAL RESISTANCE OPERON REPRESSOR ARSR-RELATED"/>
    <property type="match status" value="1"/>
</dbReference>
<dbReference type="InterPro" id="IPR001845">
    <property type="entry name" value="HTH_ArsR_DNA-bd_dom"/>
</dbReference>
<keyword evidence="6" id="KW-1185">Reference proteome</keyword>
<dbReference type="GO" id="GO:0003677">
    <property type="term" value="F:DNA binding"/>
    <property type="evidence" value="ECO:0007669"/>
    <property type="project" value="UniProtKB-KW"/>
</dbReference>
<dbReference type="AlphaFoldDB" id="A0A7W8HUW2"/>
<dbReference type="InterPro" id="IPR011991">
    <property type="entry name" value="ArsR-like_HTH"/>
</dbReference>